<dbReference type="Gene3D" id="3.90.550.10">
    <property type="entry name" value="Spore Coat Polysaccharide Biosynthesis Protein SpsA, Chain A"/>
    <property type="match status" value="1"/>
</dbReference>
<evidence type="ECO:0000256" key="4">
    <source>
        <dbReference type="SAM" id="Phobius"/>
    </source>
</evidence>
<dbReference type="InterPro" id="IPR029044">
    <property type="entry name" value="Nucleotide-diphossugar_trans"/>
</dbReference>
<comment type="similarity">
    <text evidence="1">Belongs to the glycosyltransferase 2 family.</text>
</comment>
<dbReference type="RefSeq" id="WP_185758645.1">
    <property type="nucleotide sequence ID" value="NZ_CP076611.1"/>
</dbReference>
<reference evidence="6 7" key="1">
    <citation type="submission" date="2018-12" db="EMBL/GenBank/DDBJ databases">
        <authorList>
            <consortium name="Pathogen Informatics"/>
        </authorList>
    </citation>
    <scope>NUCLEOTIDE SEQUENCE [LARGE SCALE GENOMIC DNA]</scope>
    <source>
        <strain evidence="7">NCTC 10904</strain>
    </source>
</reference>
<dbReference type="SUPFAM" id="SSF53448">
    <property type="entry name" value="Nucleotide-diphospho-sugar transferases"/>
    <property type="match status" value="1"/>
</dbReference>
<evidence type="ECO:0000313" key="7">
    <source>
        <dbReference type="Proteomes" id="UP000266918"/>
    </source>
</evidence>
<proteinExistence type="inferred from homology"/>
<dbReference type="Proteomes" id="UP000266918">
    <property type="component" value="Chromosome"/>
</dbReference>
<dbReference type="PANTHER" id="PTHR43685:SF5">
    <property type="entry name" value="GLYCOSYLTRANSFERASE EPSE-RELATED"/>
    <property type="match status" value="1"/>
</dbReference>
<accession>A0AAJ5NMP7</accession>
<evidence type="ECO:0000259" key="5">
    <source>
        <dbReference type="Pfam" id="PF00535"/>
    </source>
</evidence>
<dbReference type="InterPro" id="IPR050834">
    <property type="entry name" value="Glycosyltransf_2"/>
</dbReference>
<keyword evidence="4" id="KW-1133">Transmembrane helix</keyword>
<protein>
    <submittedName>
        <fullName evidence="6">Glycosyltransferase (Cell wall biogenesis) Cps9G</fullName>
    </submittedName>
</protein>
<name>A0AAJ5NMP7_STRSA</name>
<dbReference type="GO" id="GO:0016757">
    <property type="term" value="F:glycosyltransferase activity"/>
    <property type="evidence" value="ECO:0007669"/>
    <property type="project" value="UniProtKB-KW"/>
</dbReference>
<evidence type="ECO:0000256" key="3">
    <source>
        <dbReference type="ARBA" id="ARBA00022679"/>
    </source>
</evidence>
<keyword evidence="2" id="KW-0328">Glycosyltransferase</keyword>
<sequence>MGGLLVKFSVLMSVYQRENPDFLRKSLNSVLIEQSRKPDELVLVEDGSLTEELYQTIQDFKETFPEMKVLLLKENVGLGEALHRGVEACSYDWIARMDTDDIATPDRFQQQVDYIEQHPQLDVLGGNIIEFDTEPDQIVAEKQMPLSHEEIIKRLQRRNPFCHMTVFFKKSSVLKAGNYKPLPLVEDYYLWARMAAQGCRFANLNRVLVYARVGNGMHTRRSQTEQIASWKVVNTFLLSHGMLNQGQYYQNMLMIRAFVGTPIWIKAFIYKYLLRRK</sequence>
<feature type="domain" description="Glycosyltransferase 2-like" evidence="5">
    <location>
        <begin position="9"/>
        <end position="168"/>
    </location>
</feature>
<dbReference type="Pfam" id="PF00535">
    <property type="entry name" value="Glycos_transf_2"/>
    <property type="match status" value="1"/>
</dbReference>
<organism evidence="6 7">
    <name type="scientific">Streptococcus sanguinis</name>
    <dbReference type="NCBI Taxonomy" id="1305"/>
    <lineage>
        <taxon>Bacteria</taxon>
        <taxon>Bacillati</taxon>
        <taxon>Bacillota</taxon>
        <taxon>Bacilli</taxon>
        <taxon>Lactobacillales</taxon>
        <taxon>Streptococcaceae</taxon>
        <taxon>Streptococcus</taxon>
    </lineage>
</organism>
<dbReference type="AlphaFoldDB" id="A0AAJ5NMP7"/>
<evidence type="ECO:0000256" key="2">
    <source>
        <dbReference type="ARBA" id="ARBA00022676"/>
    </source>
</evidence>
<keyword evidence="4" id="KW-0812">Transmembrane</keyword>
<feature type="transmembrane region" description="Helical" evidence="4">
    <location>
        <begin position="253"/>
        <end position="274"/>
    </location>
</feature>
<evidence type="ECO:0000313" key="6">
    <source>
        <dbReference type="EMBL" id="VDY69641.1"/>
    </source>
</evidence>
<keyword evidence="4" id="KW-0472">Membrane</keyword>
<dbReference type="PANTHER" id="PTHR43685">
    <property type="entry name" value="GLYCOSYLTRANSFERASE"/>
    <property type="match status" value="1"/>
</dbReference>
<dbReference type="EMBL" id="LR134002">
    <property type="protein sequence ID" value="VDY69641.1"/>
    <property type="molecule type" value="Genomic_DNA"/>
</dbReference>
<evidence type="ECO:0000256" key="1">
    <source>
        <dbReference type="ARBA" id="ARBA00006739"/>
    </source>
</evidence>
<keyword evidence="3" id="KW-0808">Transferase</keyword>
<gene>
    <name evidence="6" type="primary">kfoC_1</name>
    <name evidence="6" type="ORF">NCTC10904_00157</name>
</gene>
<dbReference type="InterPro" id="IPR001173">
    <property type="entry name" value="Glyco_trans_2-like"/>
</dbReference>